<reference evidence="2 3" key="1">
    <citation type="submission" date="2011-08" db="EMBL/GenBank/DDBJ databases">
        <authorList>
            <person name="Liu Z.J."/>
            <person name="Shi F.L."/>
            <person name="Lu J.Q."/>
            <person name="Li M."/>
            <person name="Wang Z.L."/>
        </authorList>
    </citation>
    <scope>NUCLEOTIDE SEQUENCE [LARGE SCALE GENOMIC DNA]</scope>
    <source>
        <strain evidence="2 3">USNM 41457</strain>
    </source>
</reference>
<dbReference type="VEuPathDB" id="MicrosporidiaDB:EDEG_03077"/>
<dbReference type="AlphaFoldDB" id="J9D3X0"/>
<sequence>MLQFYILLPIILCSLIETEKIVHHNKSNTEYIYITNLTENDSLSFREDRFVRNFKLKHLLKFLYIHYAICVNDKRNSEDVFRKCFASHFAFFFVEAISDCLTSCSDDENIFWNINIKQFIENVSKKIKSIICENPISFFLNNKNTNYTYKMTYMDFLDNIKEHWTKYDEIFSKMIKSILKDLSETTNAGLGELLNFFDYVVLKEGSEIAKFDKPSNSEFFSNFEKSKEKIFFNFLSEKVDKCAENSVIIINFDVESMCLSTDILTKIVDKVVKLKVSNFSINKKKPTNLIIIKIS</sequence>
<keyword evidence="1" id="KW-0732">Signal</keyword>
<dbReference type="EMBL" id="AFBI03000067">
    <property type="protein sequence ID" value="EJW02511.1"/>
    <property type="molecule type" value="Genomic_DNA"/>
</dbReference>
<feature type="chain" id="PRO_5003821813" evidence="1">
    <location>
        <begin position="19"/>
        <end position="295"/>
    </location>
</feature>
<protein>
    <submittedName>
        <fullName evidence="2">Uncharacterized protein</fullName>
    </submittedName>
</protein>
<name>J9D3X0_EDHAE</name>
<keyword evidence="3" id="KW-1185">Reference proteome</keyword>
<dbReference type="HOGENOM" id="CLU_943418_0_0_1"/>
<evidence type="ECO:0000313" key="2">
    <source>
        <dbReference type="EMBL" id="EJW02511.1"/>
    </source>
</evidence>
<evidence type="ECO:0000313" key="3">
    <source>
        <dbReference type="Proteomes" id="UP000003163"/>
    </source>
</evidence>
<organism evidence="2 3">
    <name type="scientific">Edhazardia aedis (strain USNM 41457)</name>
    <name type="common">Microsporidian parasite</name>
    <dbReference type="NCBI Taxonomy" id="1003232"/>
    <lineage>
        <taxon>Eukaryota</taxon>
        <taxon>Fungi</taxon>
        <taxon>Fungi incertae sedis</taxon>
        <taxon>Microsporidia</taxon>
        <taxon>Edhazardia</taxon>
    </lineage>
</organism>
<evidence type="ECO:0000256" key="1">
    <source>
        <dbReference type="SAM" id="SignalP"/>
    </source>
</evidence>
<proteinExistence type="predicted"/>
<dbReference type="Proteomes" id="UP000003163">
    <property type="component" value="Unassembled WGS sequence"/>
</dbReference>
<gene>
    <name evidence="2" type="ORF">EDEG_03077</name>
</gene>
<dbReference type="InParanoid" id="J9D3X0"/>
<feature type="signal peptide" evidence="1">
    <location>
        <begin position="1"/>
        <end position="18"/>
    </location>
</feature>
<reference evidence="3" key="2">
    <citation type="submission" date="2015-07" db="EMBL/GenBank/DDBJ databases">
        <title>Contrasting host-pathogen interactions and genome evolution in two generalist and specialist microsporidian pathogens of mosquitoes.</title>
        <authorList>
            <consortium name="The Broad Institute Genomics Platform"/>
            <consortium name="The Broad Institute Genome Sequencing Center for Infectious Disease"/>
            <person name="Cuomo C.A."/>
            <person name="Sanscrainte N.D."/>
            <person name="Goldberg J.M."/>
            <person name="Heiman D."/>
            <person name="Young S."/>
            <person name="Zeng Q."/>
            <person name="Becnel J.J."/>
            <person name="Birren B.W."/>
        </authorList>
    </citation>
    <scope>NUCLEOTIDE SEQUENCE [LARGE SCALE GENOMIC DNA]</scope>
    <source>
        <strain evidence="3">USNM 41457</strain>
    </source>
</reference>
<comment type="caution">
    <text evidence="2">The sequence shown here is derived from an EMBL/GenBank/DDBJ whole genome shotgun (WGS) entry which is preliminary data.</text>
</comment>
<accession>J9D3X0</accession>